<evidence type="ECO:0000313" key="1">
    <source>
        <dbReference type="EMBL" id="MBX43883.1"/>
    </source>
</evidence>
<protein>
    <submittedName>
        <fullName evidence="1">Uncharacterized protein</fullName>
    </submittedName>
</protein>
<dbReference type="AlphaFoldDB" id="A0A2P2NN33"/>
<organism evidence="1">
    <name type="scientific">Rhizophora mucronata</name>
    <name type="common">Asiatic mangrove</name>
    <dbReference type="NCBI Taxonomy" id="61149"/>
    <lineage>
        <taxon>Eukaryota</taxon>
        <taxon>Viridiplantae</taxon>
        <taxon>Streptophyta</taxon>
        <taxon>Embryophyta</taxon>
        <taxon>Tracheophyta</taxon>
        <taxon>Spermatophyta</taxon>
        <taxon>Magnoliopsida</taxon>
        <taxon>eudicotyledons</taxon>
        <taxon>Gunneridae</taxon>
        <taxon>Pentapetalae</taxon>
        <taxon>rosids</taxon>
        <taxon>fabids</taxon>
        <taxon>Malpighiales</taxon>
        <taxon>Rhizophoraceae</taxon>
        <taxon>Rhizophora</taxon>
    </lineage>
</organism>
<accession>A0A2P2NN33</accession>
<name>A0A2P2NN33_RHIMU</name>
<dbReference type="EMBL" id="GGEC01063399">
    <property type="protein sequence ID" value="MBX43883.1"/>
    <property type="molecule type" value="Transcribed_RNA"/>
</dbReference>
<proteinExistence type="predicted"/>
<reference evidence="1" key="1">
    <citation type="submission" date="2018-02" db="EMBL/GenBank/DDBJ databases">
        <title>Rhizophora mucronata_Transcriptome.</title>
        <authorList>
            <person name="Meera S.P."/>
            <person name="Sreeshan A."/>
            <person name="Augustine A."/>
        </authorList>
    </citation>
    <scope>NUCLEOTIDE SEQUENCE</scope>
    <source>
        <tissue evidence="1">Leaf</tissue>
    </source>
</reference>
<sequence length="36" mass="4160">MKFAGRNCQQHNMTWVKNANKLPGRKKKCTVAHVAY</sequence>